<proteinExistence type="predicted"/>
<comment type="caution">
    <text evidence="1">The sequence shown here is derived from an EMBL/GenBank/DDBJ whole genome shotgun (WGS) entry which is preliminary data.</text>
</comment>
<evidence type="ECO:0000313" key="2">
    <source>
        <dbReference type="Proteomes" id="UP000236630"/>
    </source>
</evidence>
<feature type="non-terminal residue" evidence="1">
    <location>
        <position position="102"/>
    </location>
</feature>
<gene>
    <name evidence="1" type="ORF">CUMW_242870</name>
</gene>
<dbReference type="EMBL" id="BDQV01000503">
    <property type="protein sequence ID" value="GAY65663.1"/>
    <property type="molecule type" value="Genomic_DNA"/>
</dbReference>
<evidence type="ECO:0000313" key="1">
    <source>
        <dbReference type="EMBL" id="GAY65663.1"/>
    </source>
</evidence>
<accession>A0A2H5QM24</accession>
<dbReference type="AlphaFoldDB" id="A0A2H5QM24"/>
<protein>
    <submittedName>
        <fullName evidence="1">Uncharacterized protein</fullName>
    </submittedName>
</protein>
<keyword evidence="2" id="KW-1185">Reference proteome</keyword>
<sequence>MQPFQPVKLLRNLLHCWPFLSIHLQAPQQFLPPPFHFHQQPENSKSDANNYFQLKRENIEQCFEQCLSSHWMPVSCASLASPLLTTQQGQPQSYTHHSSLSN</sequence>
<name>A0A2H5QM24_CITUN</name>
<reference evidence="1 2" key="1">
    <citation type="journal article" date="2017" name="Front. Genet.">
        <title>Draft sequencing of the heterozygous diploid genome of Satsuma (Citrus unshiu Marc.) using a hybrid assembly approach.</title>
        <authorList>
            <person name="Shimizu T."/>
            <person name="Tanizawa Y."/>
            <person name="Mochizuki T."/>
            <person name="Nagasaki H."/>
            <person name="Yoshioka T."/>
            <person name="Toyoda A."/>
            <person name="Fujiyama A."/>
            <person name="Kaminuma E."/>
            <person name="Nakamura Y."/>
        </authorList>
    </citation>
    <scope>NUCLEOTIDE SEQUENCE [LARGE SCALE GENOMIC DNA]</scope>
    <source>
        <strain evidence="2">cv. Miyagawa wase</strain>
    </source>
</reference>
<dbReference type="Proteomes" id="UP000236630">
    <property type="component" value="Unassembled WGS sequence"/>
</dbReference>
<organism evidence="1 2">
    <name type="scientific">Citrus unshiu</name>
    <name type="common">Satsuma mandarin</name>
    <name type="synonym">Citrus nobilis var. unshiu</name>
    <dbReference type="NCBI Taxonomy" id="55188"/>
    <lineage>
        <taxon>Eukaryota</taxon>
        <taxon>Viridiplantae</taxon>
        <taxon>Streptophyta</taxon>
        <taxon>Embryophyta</taxon>
        <taxon>Tracheophyta</taxon>
        <taxon>Spermatophyta</taxon>
        <taxon>Magnoliopsida</taxon>
        <taxon>eudicotyledons</taxon>
        <taxon>Gunneridae</taxon>
        <taxon>Pentapetalae</taxon>
        <taxon>rosids</taxon>
        <taxon>malvids</taxon>
        <taxon>Sapindales</taxon>
        <taxon>Rutaceae</taxon>
        <taxon>Aurantioideae</taxon>
        <taxon>Citrus</taxon>
    </lineage>
</organism>